<dbReference type="EMBL" id="JAGGLP010000003">
    <property type="protein sequence ID" value="MBP2048880.1"/>
    <property type="molecule type" value="Genomic_DNA"/>
</dbReference>
<evidence type="ECO:0000256" key="2">
    <source>
        <dbReference type="SAM" id="Phobius"/>
    </source>
</evidence>
<keyword evidence="2" id="KW-0472">Membrane</keyword>
<evidence type="ECO:0000313" key="6">
    <source>
        <dbReference type="Proteomes" id="UP001519309"/>
    </source>
</evidence>
<feature type="transmembrane region" description="Helical" evidence="2">
    <location>
        <begin position="145"/>
        <end position="162"/>
    </location>
</feature>
<gene>
    <name evidence="3" type="ORF">AVL59_37820</name>
    <name evidence="4" type="ORF">J2Z21_001805</name>
</gene>
<evidence type="ECO:0000313" key="4">
    <source>
        <dbReference type="EMBL" id="MBP2048880.1"/>
    </source>
</evidence>
<reference evidence="4 6" key="2">
    <citation type="submission" date="2021-03" db="EMBL/GenBank/DDBJ databases">
        <title>Genomic Encyclopedia of Type Strains, Phase IV (KMG-IV): sequencing the most valuable type-strain genomes for metagenomic binning, comparative biology and taxonomic classification.</title>
        <authorList>
            <person name="Goeker M."/>
        </authorList>
    </citation>
    <scope>NUCLEOTIDE SEQUENCE [LARGE SCALE GENOMIC DNA]</scope>
    <source>
        <strain evidence="4 6">DSM 40499</strain>
    </source>
</reference>
<keyword evidence="2" id="KW-1133">Transmembrane helix</keyword>
<feature type="transmembrane region" description="Helical" evidence="2">
    <location>
        <begin position="168"/>
        <end position="187"/>
    </location>
</feature>
<evidence type="ECO:0000256" key="1">
    <source>
        <dbReference type="SAM" id="MobiDB-lite"/>
    </source>
</evidence>
<dbReference type="EMBL" id="CP016279">
    <property type="protein sequence ID" value="ANP54588.1"/>
    <property type="molecule type" value="Genomic_DNA"/>
</dbReference>
<name>A0A1B1B6X3_9ACTN</name>
<reference evidence="3 5" key="1">
    <citation type="submission" date="2016-06" db="EMBL/GenBank/DDBJ databases">
        <title>Complete genome sequence of Streptomyces griseochromogenes ATCC 14511, the Blasticidin S producer.</title>
        <authorList>
            <person name="Wu L."/>
        </authorList>
    </citation>
    <scope>NUCLEOTIDE SEQUENCE [LARGE SCALE GENOMIC DNA]</scope>
    <source>
        <strain evidence="3 5">ATCC 14511</strain>
    </source>
</reference>
<keyword evidence="2" id="KW-0812">Transmembrane</keyword>
<keyword evidence="6" id="KW-1185">Reference proteome</keyword>
<protein>
    <submittedName>
        <fullName evidence="3">Uncharacterized protein</fullName>
    </submittedName>
</protein>
<dbReference type="Proteomes" id="UP001519309">
    <property type="component" value="Unassembled WGS sequence"/>
</dbReference>
<dbReference type="KEGG" id="sgs:AVL59_37820"/>
<dbReference type="Proteomes" id="UP000092659">
    <property type="component" value="Chromosome"/>
</dbReference>
<accession>A0A1B1B6X3</accession>
<dbReference type="AlphaFoldDB" id="A0A1B1B6X3"/>
<sequence>MVMMTSAVAGVASAAGISYAVGAHAGLGVFFAVLMVVLGLGLLTYELWKPSRAELRRVIEGRERVREAEEGLERALRPAPGGSHMSAEPGPYADGLRSGSARDGADLAGTRLTLPELWAVTHRRLDLYHEIALGQAARSFRNAQFAMVLGFVLLAAFVAVALRAGTTAGSVVAGGLGAVAAGLAGYVSRTFIRSQEAAAGHLRAYFHQPLEFSRYLAAERLVADAPLSEERRAEVLGALVAAMVSGPGRDTAENAGDSQDPGGT</sequence>
<feature type="region of interest" description="Disordered" evidence="1">
    <location>
        <begin position="70"/>
        <end position="89"/>
    </location>
</feature>
<evidence type="ECO:0000313" key="5">
    <source>
        <dbReference type="Proteomes" id="UP000092659"/>
    </source>
</evidence>
<proteinExistence type="predicted"/>
<feature type="transmembrane region" description="Helical" evidence="2">
    <location>
        <begin position="30"/>
        <end position="48"/>
    </location>
</feature>
<evidence type="ECO:0000313" key="3">
    <source>
        <dbReference type="EMBL" id="ANP54588.1"/>
    </source>
</evidence>
<organism evidence="3 5">
    <name type="scientific">Streptomyces griseochromogenes</name>
    <dbReference type="NCBI Taxonomy" id="68214"/>
    <lineage>
        <taxon>Bacteria</taxon>
        <taxon>Bacillati</taxon>
        <taxon>Actinomycetota</taxon>
        <taxon>Actinomycetes</taxon>
        <taxon>Kitasatosporales</taxon>
        <taxon>Streptomycetaceae</taxon>
        <taxon>Streptomyces</taxon>
    </lineage>
</organism>